<dbReference type="EC" id="2.1.1.80" evidence="2"/>
<dbReference type="PROSITE" id="PS50123">
    <property type="entry name" value="CHER"/>
    <property type="match status" value="1"/>
</dbReference>
<dbReference type="Gene3D" id="3.40.50.150">
    <property type="entry name" value="Vaccinia Virus protein VP39"/>
    <property type="match status" value="1"/>
</dbReference>
<name>T1A8V2_9ZZZZ</name>
<gene>
    <name evidence="2" type="ORF">B2A_06284</name>
</gene>
<protein>
    <submittedName>
        <fullName evidence="2">MCP methyltransferase, CheR-type domain protein</fullName>
        <ecNumber evidence="2">2.1.1.80</ecNumber>
    </submittedName>
</protein>
<feature type="domain" description="CheR-type methyltransferase" evidence="1">
    <location>
        <begin position="1"/>
        <end position="184"/>
    </location>
</feature>
<accession>T1A8V2</accession>
<keyword evidence="2" id="KW-0489">Methyltransferase</keyword>
<dbReference type="InterPro" id="IPR022642">
    <property type="entry name" value="CheR_C"/>
</dbReference>
<dbReference type="InterPro" id="IPR050903">
    <property type="entry name" value="Bact_Chemotaxis_MeTrfase"/>
</dbReference>
<dbReference type="InterPro" id="IPR000780">
    <property type="entry name" value="CheR_MeTrfase"/>
</dbReference>
<keyword evidence="2" id="KW-0808">Transferase</keyword>
<dbReference type="GO" id="GO:0032259">
    <property type="term" value="P:methylation"/>
    <property type="evidence" value="ECO:0007669"/>
    <property type="project" value="UniProtKB-KW"/>
</dbReference>
<comment type="caution">
    <text evidence="2">The sequence shown here is derived from an EMBL/GenBank/DDBJ whole genome shotgun (WGS) entry which is preliminary data.</text>
</comment>
<feature type="non-terminal residue" evidence="2">
    <location>
        <position position="1"/>
    </location>
</feature>
<dbReference type="EMBL" id="AUZZ01004430">
    <property type="protein sequence ID" value="EQD53263.1"/>
    <property type="molecule type" value="Genomic_DNA"/>
</dbReference>
<feature type="non-terminal residue" evidence="2">
    <location>
        <position position="198"/>
    </location>
</feature>
<dbReference type="PANTHER" id="PTHR24422">
    <property type="entry name" value="CHEMOTAXIS PROTEIN METHYLTRANSFERASE"/>
    <property type="match status" value="1"/>
</dbReference>
<organism evidence="2">
    <name type="scientific">mine drainage metagenome</name>
    <dbReference type="NCBI Taxonomy" id="410659"/>
    <lineage>
        <taxon>unclassified sequences</taxon>
        <taxon>metagenomes</taxon>
        <taxon>ecological metagenomes</taxon>
    </lineage>
</organism>
<reference evidence="2" key="2">
    <citation type="journal article" date="2014" name="ISME J.">
        <title>Microbial stratification in low pH oxic and suboxic macroscopic growths along an acid mine drainage.</title>
        <authorList>
            <person name="Mendez-Garcia C."/>
            <person name="Mesa V."/>
            <person name="Sprenger R.R."/>
            <person name="Richter M."/>
            <person name="Diez M.S."/>
            <person name="Solano J."/>
            <person name="Bargiela R."/>
            <person name="Golyshina O.V."/>
            <person name="Manteca A."/>
            <person name="Ramos J.L."/>
            <person name="Gallego J.R."/>
            <person name="Llorente I."/>
            <person name="Martins Dos Santos V.A."/>
            <person name="Jensen O.N."/>
            <person name="Pelaez A.I."/>
            <person name="Sanchez J."/>
            <person name="Ferrer M."/>
        </authorList>
    </citation>
    <scope>NUCLEOTIDE SEQUENCE</scope>
</reference>
<dbReference type="Pfam" id="PF01739">
    <property type="entry name" value="CheR"/>
    <property type="match status" value="1"/>
</dbReference>
<dbReference type="PANTHER" id="PTHR24422:SF27">
    <property type="entry name" value="PROTEIN-GLUTAMATE O-METHYLTRANSFERASE"/>
    <property type="match status" value="1"/>
</dbReference>
<dbReference type="AlphaFoldDB" id="T1A8V2"/>
<evidence type="ECO:0000313" key="2">
    <source>
        <dbReference type="EMBL" id="EQD53263.1"/>
    </source>
</evidence>
<dbReference type="SUPFAM" id="SSF53335">
    <property type="entry name" value="S-adenosyl-L-methionine-dependent methyltransferases"/>
    <property type="match status" value="1"/>
</dbReference>
<dbReference type="PRINTS" id="PR00996">
    <property type="entry name" value="CHERMTFRASE"/>
</dbReference>
<dbReference type="SMART" id="SM00138">
    <property type="entry name" value="MeTrc"/>
    <property type="match status" value="1"/>
</dbReference>
<reference evidence="2" key="1">
    <citation type="submission" date="2013-08" db="EMBL/GenBank/DDBJ databases">
        <authorList>
            <person name="Mendez C."/>
            <person name="Richter M."/>
            <person name="Ferrer M."/>
            <person name="Sanchez J."/>
        </authorList>
    </citation>
    <scope>NUCLEOTIDE SEQUENCE</scope>
</reference>
<dbReference type="InterPro" id="IPR029063">
    <property type="entry name" value="SAM-dependent_MTases_sf"/>
</dbReference>
<dbReference type="GO" id="GO:0008983">
    <property type="term" value="F:protein-glutamate O-methyltransferase activity"/>
    <property type="evidence" value="ECO:0007669"/>
    <property type="project" value="UniProtKB-EC"/>
</dbReference>
<evidence type="ECO:0000259" key="1">
    <source>
        <dbReference type="PROSITE" id="PS50123"/>
    </source>
</evidence>
<proteinExistence type="predicted"/>
<sequence length="198" mass="22097">LPELFAREGPDKQYRAWVAGCSTGEEAFSLAMVFTEARERLALTGTSTLQIFATDLNADGIASARRGRYPGSITADVSAERLDRFFRTQGDGYLIDPRIRERVLFAQHDLIMDPPFTRLDLLICRNVLIYFNAALQKRVLPLFHYSLLPGGILMLGGSETVGPVQDLFPSLSSKSRLYRRSQAAPMARAIDFPTGRRV</sequence>